<sequence>MSNRLDEMQDRSYPVQENMRIQKQYWGIERIGGWILLIIVTLTLFGLFSDGMLSTTTARGVDNTLHVEYERFMRNGATSNLIIDASGLQGLGRIEITGEMLEGSTLESIHPQPKSASTLEKTGISLQVLGDQSGHVRLHLALRADGTGLYRSRIMANGKAIDFWQFIYP</sequence>
<keyword evidence="3" id="KW-1185">Reference proteome</keyword>
<evidence type="ECO:0000256" key="1">
    <source>
        <dbReference type="SAM" id="Phobius"/>
    </source>
</evidence>
<organism evidence="2 3">
    <name type="scientific">Phytopseudomonas flavescens</name>
    <dbReference type="NCBI Taxonomy" id="29435"/>
    <lineage>
        <taxon>Bacteria</taxon>
        <taxon>Pseudomonadati</taxon>
        <taxon>Pseudomonadota</taxon>
        <taxon>Gammaproteobacteria</taxon>
        <taxon>Pseudomonadales</taxon>
        <taxon>Pseudomonadaceae</taxon>
        <taxon>Phytopseudomonas</taxon>
    </lineage>
</organism>
<reference evidence="2 3" key="1">
    <citation type="submission" date="2020-07" db="EMBL/GenBank/DDBJ databases">
        <title>Genomic analyses of the natural microbiome of Caenorhabditis elegans.</title>
        <authorList>
            <person name="Samuel B."/>
        </authorList>
    </citation>
    <scope>NUCLEOTIDE SEQUENCE [LARGE SCALE GENOMIC DNA]</scope>
    <source>
        <strain evidence="2 3">BIGb0408</strain>
    </source>
</reference>
<keyword evidence="1" id="KW-0472">Membrane</keyword>
<dbReference type="Proteomes" id="UP000578688">
    <property type="component" value="Unassembled WGS sequence"/>
</dbReference>
<dbReference type="RefSeq" id="WP_179538281.1">
    <property type="nucleotide sequence ID" value="NZ_JACBYV010000001.1"/>
</dbReference>
<evidence type="ECO:0000313" key="3">
    <source>
        <dbReference type="Proteomes" id="UP000578688"/>
    </source>
</evidence>
<dbReference type="EMBL" id="JACBYV010000001">
    <property type="protein sequence ID" value="NYH73023.1"/>
    <property type="molecule type" value="Genomic_DNA"/>
</dbReference>
<proteinExistence type="predicted"/>
<comment type="caution">
    <text evidence="2">The sequence shown here is derived from an EMBL/GenBank/DDBJ whole genome shotgun (WGS) entry which is preliminary data.</text>
</comment>
<protein>
    <submittedName>
        <fullName evidence="2">Uncharacterized protein</fullName>
    </submittedName>
</protein>
<dbReference type="AlphaFoldDB" id="A0A7Y9XKF3"/>
<accession>A0A7Y9XKF3</accession>
<keyword evidence="1" id="KW-1133">Transmembrane helix</keyword>
<name>A0A7Y9XKF3_9GAMM</name>
<keyword evidence="1" id="KW-0812">Transmembrane</keyword>
<feature type="transmembrane region" description="Helical" evidence="1">
    <location>
        <begin position="31"/>
        <end position="49"/>
    </location>
</feature>
<gene>
    <name evidence="2" type="ORF">FHR27_001633</name>
</gene>
<evidence type="ECO:0000313" key="2">
    <source>
        <dbReference type="EMBL" id="NYH73023.1"/>
    </source>
</evidence>